<gene>
    <name evidence="2" type="ORF">C4K07_3422</name>
</gene>
<dbReference type="Proteomes" id="UP000280455">
    <property type="component" value="Chromosome"/>
</dbReference>
<evidence type="ECO:0000256" key="1">
    <source>
        <dbReference type="SAM" id="MobiDB-lite"/>
    </source>
</evidence>
<feature type="region of interest" description="Disordered" evidence="1">
    <location>
        <begin position="70"/>
        <end position="93"/>
    </location>
</feature>
<sequence>MGVSVPGATFCRITETGFRKQQSAFAVKRDQRQRDEKNVMRLSAGGLLWQREASGTCVAGDRGQASLLQRTHKSVGASGRRSDLPAIRTTRCR</sequence>
<reference evidence="2 3" key="1">
    <citation type="submission" date="2018-03" db="EMBL/GenBank/DDBJ databases">
        <title>Diversity of phytobeneficial traits revealed by whole-genome analysis of worldwide-isolated phenazine-producing Pseudomonas spp.</title>
        <authorList>
            <person name="Biessy A."/>
            <person name="Novinscak A."/>
            <person name="Blom J."/>
            <person name="Leger G."/>
            <person name="Thomashow L.S."/>
            <person name="Cazorla F.M."/>
            <person name="Josic D."/>
            <person name="Filion M."/>
        </authorList>
    </citation>
    <scope>NUCLEOTIDE SEQUENCE [LARGE SCALE GENOMIC DNA]</scope>
    <source>
        <strain evidence="2 3">ChPhzS24</strain>
    </source>
</reference>
<accession>A0AAD0ZJR0</accession>
<name>A0AAD0ZJR0_9PSED</name>
<evidence type="ECO:0000313" key="2">
    <source>
        <dbReference type="EMBL" id="AZE30207.1"/>
    </source>
</evidence>
<proteinExistence type="predicted"/>
<dbReference type="AlphaFoldDB" id="A0AAD0ZJR0"/>
<dbReference type="EMBL" id="CP027750">
    <property type="protein sequence ID" value="AZE30207.1"/>
    <property type="molecule type" value="Genomic_DNA"/>
</dbReference>
<evidence type="ECO:0000313" key="3">
    <source>
        <dbReference type="Proteomes" id="UP000280455"/>
    </source>
</evidence>
<protein>
    <submittedName>
        <fullName evidence="2">Uncharacterized protein</fullName>
    </submittedName>
</protein>
<organism evidence="2 3">
    <name type="scientific">Pseudomonas chlororaphis subsp. aureofaciens</name>
    <dbReference type="NCBI Taxonomy" id="587851"/>
    <lineage>
        <taxon>Bacteria</taxon>
        <taxon>Pseudomonadati</taxon>
        <taxon>Pseudomonadota</taxon>
        <taxon>Gammaproteobacteria</taxon>
        <taxon>Pseudomonadales</taxon>
        <taxon>Pseudomonadaceae</taxon>
        <taxon>Pseudomonas</taxon>
    </lineage>
</organism>